<dbReference type="EMBL" id="CAJJDP010000025">
    <property type="protein sequence ID" value="CAD8151771.1"/>
    <property type="molecule type" value="Genomic_DNA"/>
</dbReference>
<reference evidence="2" key="1">
    <citation type="submission" date="2021-01" db="EMBL/GenBank/DDBJ databases">
        <authorList>
            <consortium name="Genoscope - CEA"/>
            <person name="William W."/>
        </authorList>
    </citation>
    <scope>NUCLEOTIDE SEQUENCE</scope>
</reference>
<evidence type="ECO:0000256" key="1">
    <source>
        <dbReference type="SAM" id="Coils"/>
    </source>
</evidence>
<dbReference type="OrthoDB" id="307721at2759"/>
<name>A0A8S1TC44_PAROT</name>
<gene>
    <name evidence="2" type="ORF">POCTA_138.1.T0250274</name>
</gene>
<organism evidence="2 3">
    <name type="scientific">Paramecium octaurelia</name>
    <dbReference type="NCBI Taxonomy" id="43137"/>
    <lineage>
        <taxon>Eukaryota</taxon>
        <taxon>Sar</taxon>
        <taxon>Alveolata</taxon>
        <taxon>Ciliophora</taxon>
        <taxon>Intramacronucleata</taxon>
        <taxon>Oligohymenophorea</taxon>
        <taxon>Peniculida</taxon>
        <taxon>Parameciidae</taxon>
        <taxon>Paramecium</taxon>
    </lineage>
</organism>
<dbReference type="AlphaFoldDB" id="A0A8S1TC44"/>
<evidence type="ECO:0000313" key="2">
    <source>
        <dbReference type="EMBL" id="CAD8151771.1"/>
    </source>
</evidence>
<keyword evidence="3" id="KW-1185">Reference proteome</keyword>
<dbReference type="OMA" id="QQNQYYV"/>
<comment type="caution">
    <text evidence="2">The sequence shown here is derived from an EMBL/GenBank/DDBJ whole genome shotgun (WGS) entry which is preliminary data.</text>
</comment>
<feature type="coiled-coil region" evidence="1">
    <location>
        <begin position="2"/>
        <end position="36"/>
    </location>
</feature>
<dbReference type="Proteomes" id="UP000683925">
    <property type="component" value="Unassembled WGS sequence"/>
</dbReference>
<protein>
    <submittedName>
        <fullName evidence="2">Uncharacterized protein</fullName>
    </submittedName>
</protein>
<sequence>MSNNRNEEVRKQEIENERLAQENKLLNQELSKVLSNQQFVFQQKYDDKTLKIIIKMEKFKQKESSELKFRLFPEEKVLEISGLIQESDKEQQNQYYVFFQKLNLQSQVTGKPKITQKESSIEIIFDIKKS</sequence>
<proteinExistence type="predicted"/>
<accession>A0A8S1TC44</accession>
<evidence type="ECO:0000313" key="3">
    <source>
        <dbReference type="Proteomes" id="UP000683925"/>
    </source>
</evidence>
<keyword evidence="1" id="KW-0175">Coiled coil</keyword>